<dbReference type="InterPro" id="IPR058625">
    <property type="entry name" value="MdtA-like_BSH"/>
</dbReference>
<evidence type="ECO:0000259" key="2">
    <source>
        <dbReference type="Pfam" id="PF25917"/>
    </source>
</evidence>
<dbReference type="RefSeq" id="WP_183191512.1">
    <property type="nucleotide sequence ID" value="NZ_JACICD010000010.1"/>
</dbReference>
<name>A0A839ZF98_9HYPH</name>
<feature type="domain" description="Multidrug resistance protein MdtA-like barrel-sandwich hybrid" evidence="2">
    <location>
        <begin position="70"/>
        <end position="235"/>
    </location>
</feature>
<dbReference type="PANTHER" id="PTHR30438">
    <property type="entry name" value="36 KDA ANTIGEN-RELATED"/>
    <property type="match status" value="1"/>
</dbReference>
<dbReference type="InterPro" id="IPR011053">
    <property type="entry name" value="Single_hybrid_motif"/>
</dbReference>
<feature type="coiled-coil region" evidence="1">
    <location>
        <begin position="111"/>
        <end position="145"/>
    </location>
</feature>
<keyword evidence="4" id="KW-1185">Reference proteome</keyword>
<evidence type="ECO:0000313" key="4">
    <source>
        <dbReference type="Proteomes" id="UP000533469"/>
    </source>
</evidence>
<dbReference type="SUPFAM" id="SSF51230">
    <property type="entry name" value="Single hybrid motif"/>
    <property type="match status" value="1"/>
</dbReference>
<dbReference type="Gene3D" id="2.40.30.170">
    <property type="match status" value="1"/>
</dbReference>
<dbReference type="Gene3D" id="2.40.50.100">
    <property type="match status" value="1"/>
</dbReference>
<organism evidence="3 4">
    <name type="scientific">Ancylobacter tetraedralis</name>
    <dbReference type="NCBI Taxonomy" id="217068"/>
    <lineage>
        <taxon>Bacteria</taxon>
        <taxon>Pseudomonadati</taxon>
        <taxon>Pseudomonadota</taxon>
        <taxon>Alphaproteobacteria</taxon>
        <taxon>Hyphomicrobiales</taxon>
        <taxon>Xanthobacteraceae</taxon>
        <taxon>Ancylobacter</taxon>
    </lineage>
</organism>
<accession>A0A839ZF98</accession>
<dbReference type="Pfam" id="PF25917">
    <property type="entry name" value="BSH_RND"/>
    <property type="match status" value="1"/>
</dbReference>
<keyword evidence="1" id="KW-0175">Coiled coil</keyword>
<protein>
    <submittedName>
        <fullName evidence="3">HlyD family secretion protein</fullName>
    </submittedName>
</protein>
<evidence type="ECO:0000313" key="3">
    <source>
        <dbReference type="EMBL" id="MBB3773368.1"/>
    </source>
</evidence>
<reference evidence="3 4" key="1">
    <citation type="submission" date="2020-08" db="EMBL/GenBank/DDBJ databases">
        <title>Genomic Encyclopedia of Type Strains, Phase IV (KMG-IV): sequencing the most valuable type-strain genomes for metagenomic binning, comparative biology and taxonomic classification.</title>
        <authorList>
            <person name="Goeker M."/>
        </authorList>
    </citation>
    <scope>NUCLEOTIDE SEQUENCE [LARGE SCALE GENOMIC DNA]</scope>
    <source>
        <strain evidence="3 4">DSM 5895</strain>
    </source>
</reference>
<comment type="caution">
    <text evidence="3">The sequence shown here is derived from an EMBL/GenBank/DDBJ whole genome shotgun (WGS) entry which is preliminary data.</text>
</comment>
<dbReference type="EMBL" id="JACICD010000010">
    <property type="protein sequence ID" value="MBB3773368.1"/>
    <property type="molecule type" value="Genomic_DNA"/>
</dbReference>
<sequence length="351" mass="37322">MSAWLGRGEKTAAFAVRAAVIVILGLGLAPPASAQETGGLGARLQALVDKLTGHKLPADIFMTNGRIESEQVLVASKLAGRVAQVLVEEGQTVDEGETVARMDTVELAAQLAGTEAQVRAAEKSVAEAEAAIAQRESQRLLAQQEFERASKLKQSGYGTIQSADTRQSELNVAEAGLKASQAALEAALATADAARADVARIQSQIDDSTLKAPRRGRVEYKLVRSGEVVAAGAPIVTLLDLSDVYMTVFVPARVAGRLAMGDEARIVLDPAPEYVIPATVSFVASGAQFTPKSVETDDEREKLMFRVKLRIASDLLKQYEDRVKTGVRGVAYVRTATTATWPEALAVKLPQ</sequence>
<gene>
    <name evidence="3" type="ORF">FHS55_004003</name>
</gene>
<evidence type="ECO:0000256" key="1">
    <source>
        <dbReference type="SAM" id="Coils"/>
    </source>
</evidence>
<dbReference type="PANTHER" id="PTHR30438:SF2">
    <property type="entry name" value="MEMBRANE PROTEIN"/>
    <property type="match status" value="1"/>
</dbReference>
<dbReference type="Proteomes" id="UP000533469">
    <property type="component" value="Unassembled WGS sequence"/>
</dbReference>
<dbReference type="AlphaFoldDB" id="A0A839ZF98"/>
<dbReference type="SUPFAM" id="SSF111369">
    <property type="entry name" value="HlyD-like secretion proteins"/>
    <property type="match status" value="1"/>
</dbReference>
<proteinExistence type="predicted"/>
<dbReference type="GO" id="GO:0005886">
    <property type="term" value="C:plasma membrane"/>
    <property type="evidence" value="ECO:0007669"/>
    <property type="project" value="TreeGrafter"/>
</dbReference>